<evidence type="ECO:0000313" key="3">
    <source>
        <dbReference type="EMBL" id="GFH50392.1"/>
    </source>
</evidence>
<evidence type="ECO:0000256" key="1">
    <source>
        <dbReference type="SAM" id="Coils"/>
    </source>
</evidence>
<reference evidence="3 4" key="1">
    <citation type="journal article" date="2021" name="Sci. Rep.">
        <title>The genome of the diatom Chaetoceros tenuissimus carries an ancient integrated fragment of an extant virus.</title>
        <authorList>
            <person name="Hongo Y."/>
            <person name="Kimura K."/>
            <person name="Takaki Y."/>
            <person name="Yoshida Y."/>
            <person name="Baba S."/>
            <person name="Kobayashi G."/>
            <person name="Nagasaki K."/>
            <person name="Hano T."/>
            <person name="Tomaru Y."/>
        </authorList>
    </citation>
    <scope>NUCLEOTIDE SEQUENCE [LARGE SCALE GENOMIC DNA]</scope>
    <source>
        <strain evidence="3 4">NIES-3715</strain>
    </source>
</reference>
<feature type="compositionally biased region" description="Polar residues" evidence="2">
    <location>
        <begin position="695"/>
        <end position="705"/>
    </location>
</feature>
<proteinExistence type="predicted"/>
<keyword evidence="1" id="KW-0175">Coiled coil</keyword>
<accession>A0AAD3CQV3</accession>
<evidence type="ECO:0000256" key="2">
    <source>
        <dbReference type="SAM" id="MobiDB-lite"/>
    </source>
</evidence>
<feature type="region of interest" description="Disordered" evidence="2">
    <location>
        <begin position="692"/>
        <end position="716"/>
    </location>
</feature>
<name>A0AAD3CQV3_9STRA</name>
<sequence>MNLLQFKYHVESVLASGTRAVQAEQFPDLLETLLGSDLHYTIKDEGLKYLAEKAKDVIPKSVLDVIESTESLKGDTEALLAIVANGLSQSLNSIALDVTRRDIHGSDEEDVFAKPMDRLTKGLLGKLHLRGVMNEIGINVPDGDDFKEHWTRELFGEARSLSEFRNMDWKDIAEKVKGIHIEDKSRLEQLFTGKLGPEAGVEHIPIIREQLRSKNVNLGFASELEKKDKKNIADVTKSDIDTFEFEGSENMKKVEKNEMKNYLKAIVANAKKEEEVSTTKKKMMTDEEAFAIGQKIKGGPEVLKGLDGLTDIAPLIAGVSGVAAPQVALEIAATKMLAQEGQNRQKEADKMMQTIQQKSREARNEALKLMEELDVKSTTKEQKEQLEKAIDKIKSKVKESATFDAVGQHFNSQKLWNDLESNALKLPSSAGGVIESYSSNEKLVASVSGGMTLHGISLLLGEYPIESVSTPILKEPSYVEVYGVDQPFNSSVFKCTKEKELSTFHKTAMSGGMSMAESTSSSFSIAAGMKYTKFFAGVSAEGSYGTSSAQELARSKIREEENGTEENVKTKKAFLTEYIKMPMRCVRIPYDSMSLSEDAKREIFKMTTLLEAFRFFRTFGSHLSCGEYTLGGVFFRTIAIESTEKVDSVSMFAVAGSTMSEEVSKGRTVNASGGVSLGVFGLGLQASGGIDGGSVRSNGQTNQCTESDRDGTKTANKSCSYSVTVSSLGPNANTSEEFFTQLNTNTGTWSVIDKGALDHVIPVWDLIRDELFEEEKFKDIQKQLTISEQEMIFMKQQRQILKACRLLKRAWATKTREFLDSPSPPKLPDTIMHTINDFIKVNENIGSMVNCICSLVIPNISKVQDQGLRGNRLSMLKSLQTLVRSAKEVYLDDSFSYDNWFVKDLLKAGQERLDKESKKGMIFPDFDVAPHDDVIGENDATVPIEIRRMHAEAIECAGNLTIDAWEDLCDDFINLARVVKMPYFHAAEDKERTTKVWNLTSDSGCKRTAYLQTSVDTIHIEAMQGKTIYCPDAVSPIDVYAAPPLAYDGKWEWYKILRANRIIKRKLYPRVTYYLVRENNFRDSNTKEVESAEFLTEGAMLQNGWIIIENAYLCDLKMFIKGRPEGIDLHRNSVHLQAFNEETKMEIALRFRQLEENDCDQPPEEIDYKRKVSRGNKYFVHFSNEDPLLQSAPRLIEPRDKIVENKRNKGSLIISHHSMQRLHVWQDGDFPLNAVTKDGCEDFCQDQFWIFHPVEAPKLPGEMYDPDQKVFTINSKKSKERLYAKLKEYGTSQQDFGLVPNEVDIDDSQKWQILEGHLVDNEGSKGKYYYIVNAHSDRFLGILSEGDAPSSKLNCVIAAIAEEACLDTHSMKKFQWIVAPWKILLNQITSTNKLPEEKDKDFMELPEDVKKFVPDKKIILKRSSLPAKTLLDNGGITISNPYPYIYTVRWSGEDRGETLMPNSSVELPNHQKDTSKAEIIIAYELTEVKVEVEPKQKYNLHYGEDDPFRLGLPKVLSPDVITKEKPKPREGYYLIQKDSDGNLLRLGGISRYSFVSCSHRNPKAYIMDQIRETEASSTKNESISVGNCLSCFHSDPNAYIDQIWEIEPLSNKGEFRITTTFRIDKSQNRMYLDCGNERASSFDDSSCIWKIDSKSQERGDGLIWYSIKNKYGYLHAKDGEECCLKQDFDECQWAIIEKSEINSEQTRKGLHHFGDTISFKDMSTLLEDYRSSHKWRIAGINCANSTWDVKSIVFYGPDGNRIDIDANNAMSSGQCGGLGPSSAFSDTIDKFWSGRPNTSGEIYIGMNFETKVKVRSVKVTMHNENIPKKVQLQFLYHDYWVTIAENAGPINRKETIRIEVKQINNAKFPFSQVKLEAPGSNEVPAKDWVVGSLFYPQDGLQLHHDWPNDDLSHGCIRIQTRESDELNKMINSTDGKYKGGSFTMKKPFPLLDFVKTTGNIYFEFIVQEIGETIQGRELFECLCDIKFALTKSSGERPGKEDAIGFSFALENTFDGWDDYEEERYQSSKCFAEVPYDSILIPYHSFVANKCYAIKIEPDWKNSKVAFSMKHYNEVKTVEVILPKTESGEAKFNGINGCCIEGKLVNSNSLGDFNIAIRNMEIDFDLPFLESNDA</sequence>
<keyword evidence="4" id="KW-1185">Reference proteome</keyword>
<gene>
    <name evidence="3" type="ORF">CTEN210_06869</name>
</gene>
<dbReference type="Proteomes" id="UP001054902">
    <property type="component" value="Unassembled WGS sequence"/>
</dbReference>
<comment type="caution">
    <text evidence="3">The sequence shown here is derived from an EMBL/GenBank/DDBJ whole genome shotgun (WGS) entry which is preliminary data.</text>
</comment>
<feature type="coiled-coil region" evidence="1">
    <location>
        <begin position="345"/>
        <end position="399"/>
    </location>
</feature>
<protein>
    <submittedName>
        <fullName evidence="3">Uncharacterized protein</fullName>
    </submittedName>
</protein>
<dbReference type="EMBL" id="BLLK01000038">
    <property type="protein sequence ID" value="GFH50392.1"/>
    <property type="molecule type" value="Genomic_DNA"/>
</dbReference>
<organism evidence="3 4">
    <name type="scientific">Chaetoceros tenuissimus</name>
    <dbReference type="NCBI Taxonomy" id="426638"/>
    <lineage>
        <taxon>Eukaryota</taxon>
        <taxon>Sar</taxon>
        <taxon>Stramenopiles</taxon>
        <taxon>Ochrophyta</taxon>
        <taxon>Bacillariophyta</taxon>
        <taxon>Coscinodiscophyceae</taxon>
        <taxon>Chaetocerotophycidae</taxon>
        <taxon>Chaetocerotales</taxon>
        <taxon>Chaetocerotaceae</taxon>
        <taxon>Chaetoceros</taxon>
    </lineage>
</organism>
<evidence type="ECO:0000313" key="4">
    <source>
        <dbReference type="Proteomes" id="UP001054902"/>
    </source>
</evidence>